<keyword evidence="5" id="KW-0963">Cytoplasm</keyword>
<evidence type="ECO:0000256" key="8">
    <source>
        <dbReference type="ARBA" id="ARBA00023069"/>
    </source>
</evidence>
<comment type="caution">
    <text evidence="13">The sequence shown here is derived from an EMBL/GenBank/DDBJ whole genome shotgun (WGS) entry which is preliminary data.</text>
</comment>
<evidence type="ECO:0000256" key="7">
    <source>
        <dbReference type="ARBA" id="ARBA00022846"/>
    </source>
</evidence>
<dbReference type="Pfam" id="PF13877">
    <property type="entry name" value="RPAP3_C"/>
    <property type="match status" value="1"/>
</dbReference>
<reference evidence="13 14" key="1">
    <citation type="journal article" date="2019" name="Mol. Ecol. Resour.">
        <title>Chromosome-level genome assembly of Triplophysa tibetana, a fish adapted to the harsh high-altitude environment of the Tibetan Plateau.</title>
        <authorList>
            <person name="Yang X."/>
            <person name="Liu H."/>
            <person name="Ma Z."/>
            <person name="Zou Y."/>
            <person name="Zou M."/>
            <person name="Mao Y."/>
            <person name="Li X."/>
            <person name="Wang H."/>
            <person name="Chen T."/>
            <person name="Wang W."/>
            <person name="Yang R."/>
        </authorList>
    </citation>
    <scope>NUCLEOTIDE SEQUENCE [LARGE SCALE GENOMIC DNA]</scope>
    <source>
        <strain evidence="13">TTIB1903HZAU</strain>
        <tissue evidence="13">Muscle</tissue>
    </source>
</reference>
<comment type="function">
    <text evidence="1">Dynein-attachment factor required for cilia motility.</text>
</comment>
<keyword evidence="8" id="KW-0969">Cilium</keyword>
<feature type="domain" description="Dynein attachment factor N-terminal" evidence="12">
    <location>
        <begin position="7"/>
        <end position="74"/>
    </location>
</feature>
<accession>A0A5A9N6L1</accession>
<evidence type="ECO:0000259" key="11">
    <source>
        <dbReference type="Pfam" id="PF13877"/>
    </source>
</evidence>
<evidence type="ECO:0000256" key="9">
    <source>
        <dbReference type="ARBA" id="ARBA00023273"/>
    </source>
</evidence>
<evidence type="ECO:0000256" key="1">
    <source>
        <dbReference type="ARBA" id="ARBA00004048"/>
    </source>
</evidence>
<organism evidence="13 14">
    <name type="scientific">Triplophysa tibetana</name>
    <dbReference type="NCBI Taxonomy" id="1572043"/>
    <lineage>
        <taxon>Eukaryota</taxon>
        <taxon>Metazoa</taxon>
        <taxon>Chordata</taxon>
        <taxon>Craniata</taxon>
        <taxon>Vertebrata</taxon>
        <taxon>Euteleostomi</taxon>
        <taxon>Actinopterygii</taxon>
        <taxon>Neopterygii</taxon>
        <taxon>Teleostei</taxon>
        <taxon>Ostariophysi</taxon>
        <taxon>Cypriniformes</taxon>
        <taxon>Nemacheilidae</taxon>
        <taxon>Triplophysa</taxon>
    </lineage>
</organism>
<protein>
    <submittedName>
        <fullName evidence="13">Coiled-coil domain-containing protein 103</fullName>
    </submittedName>
</protein>
<evidence type="ECO:0000259" key="12">
    <source>
        <dbReference type="Pfam" id="PF15867"/>
    </source>
</evidence>
<sequence length="249" mass="27790">MEKSDIINFSALEKELQAALDADRKYQRENDAKFRALHQNVATYEEFRDIVLASHLKPLDKKDISGAPRKQPWNTIAAGLKHKSTSLEVIQAQFSEIQPRITSEFSREWRRFGGSSNEKYNLLVSLGGKALQEIFNTEVCFGLLGEFLLILSQGVKSGDEVKVTGVLDGLSKTGRFSLNLSLISQAEQKACKELFNRLCAAVGECQSYKDYSADQSKSSGVCELSHEKADETDLTVQLKGLMEKYGIQN</sequence>
<name>A0A5A9N6L1_9TELE</name>
<dbReference type="InterPro" id="IPR031733">
    <property type="entry name" value="Dynein_attach_N"/>
</dbReference>
<dbReference type="Proteomes" id="UP000324632">
    <property type="component" value="Chromosome 21"/>
</dbReference>
<gene>
    <name evidence="13" type="ORF">E1301_Tti004396</name>
</gene>
<dbReference type="GO" id="GO:0036159">
    <property type="term" value="P:inner dynein arm assembly"/>
    <property type="evidence" value="ECO:0007669"/>
    <property type="project" value="TreeGrafter"/>
</dbReference>
<feature type="domain" description="RNA-polymerase II-associated protein 3-like C-terminal" evidence="11">
    <location>
        <begin position="98"/>
        <end position="188"/>
    </location>
</feature>
<evidence type="ECO:0000256" key="5">
    <source>
        <dbReference type="ARBA" id="ARBA00022490"/>
    </source>
</evidence>
<evidence type="ECO:0000256" key="10">
    <source>
        <dbReference type="ARBA" id="ARBA00049986"/>
    </source>
</evidence>
<dbReference type="GO" id="GO:0036157">
    <property type="term" value="C:outer dynein arm"/>
    <property type="evidence" value="ECO:0007669"/>
    <property type="project" value="InterPro"/>
</dbReference>
<dbReference type="GO" id="GO:0031514">
    <property type="term" value="C:motile cilium"/>
    <property type="evidence" value="ECO:0007669"/>
    <property type="project" value="UniProtKB-SubCell"/>
</dbReference>
<dbReference type="AlphaFoldDB" id="A0A5A9N6L1"/>
<dbReference type="GO" id="GO:0003351">
    <property type="term" value="P:epithelial cilium movement involved in extracellular fluid movement"/>
    <property type="evidence" value="ECO:0007669"/>
    <property type="project" value="TreeGrafter"/>
</dbReference>
<evidence type="ECO:0000256" key="3">
    <source>
        <dbReference type="ARBA" id="ARBA00004496"/>
    </source>
</evidence>
<dbReference type="Pfam" id="PF15867">
    <property type="entry name" value="Dynein_attach_N"/>
    <property type="match status" value="1"/>
</dbReference>
<evidence type="ECO:0000256" key="4">
    <source>
        <dbReference type="ARBA" id="ARBA00011738"/>
    </source>
</evidence>
<dbReference type="InterPro" id="IPR042422">
    <property type="entry name" value="CC103"/>
</dbReference>
<keyword evidence="14" id="KW-1185">Reference proteome</keyword>
<comment type="subunit">
    <text evidence="4">Homodimer.</text>
</comment>
<dbReference type="GO" id="GO:0005576">
    <property type="term" value="C:extracellular region"/>
    <property type="evidence" value="ECO:0007669"/>
    <property type="project" value="GOC"/>
</dbReference>
<dbReference type="GO" id="GO:0007368">
    <property type="term" value="P:determination of left/right symmetry"/>
    <property type="evidence" value="ECO:0007669"/>
    <property type="project" value="TreeGrafter"/>
</dbReference>
<keyword evidence="6" id="KW-0970">Cilium biogenesis/degradation</keyword>
<comment type="similarity">
    <text evidence="10">Belongs to the DNAAF19/PR46b family.</text>
</comment>
<evidence type="ECO:0000256" key="6">
    <source>
        <dbReference type="ARBA" id="ARBA00022794"/>
    </source>
</evidence>
<dbReference type="EMBL" id="SOYY01000021">
    <property type="protein sequence ID" value="KAA0705634.1"/>
    <property type="molecule type" value="Genomic_DNA"/>
</dbReference>
<proteinExistence type="inferred from homology"/>
<comment type="subcellular location">
    <subcellularLocation>
        <location evidence="2">Cell projection</location>
        <location evidence="2">Cilium</location>
        <location evidence="2">Flagellum</location>
    </subcellularLocation>
    <subcellularLocation>
        <location evidence="3">Cytoplasm</location>
    </subcellularLocation>
</comment>
<dbReference type="PANTHER" id="PTHR28572">
    <property type="entry name" value="COILED-COIL DOMAIN-CONTAINING PROTEIN 103"/>
    <property type="match status" value="1"/>
</dbReference>
<evidence type="ECO:0000313" key="14">
    <source>
        <dbReference type="Proteomes" id="UP000324632"/>
    </source>
</evidence>
<keyword evidence="9" id="KW-0966">Cell projection</keyword>
<keyword evidence="7" id="KW-0282">Flagellum</keyword>
<dbReference type="InterPro" id="IPR025986">
    <property type="entry name" value="RPAP3-like_C"/>
</dbReference>
<dbReference type="PANTHER" id="PTHR28572:SF1">
    <property type="entry name" value="COILED-COIL DOMAIN-CONTAINING PROTEIN 103"/>
    <property type="match status" value="1"/>
</dbReference>
<evidence type="ECO:0000256" key="2">
    <source>
        <dbReference type="ARBA" id="ARBA00004230"/>
    </source>
</evidence>
<evidence type="ECO:0000313" key="13">
    <source>
        <dbReference type="EMBL" id="KAA0705634.1"/>
    </source>
</evidence>